<feature type="transmembrane region" description="Helical" evidence="2">
    <location>
        <begin position="44"/>
        <end position="65"/>
    </location>
</feature>
<evidence type="ECO:0000313" key="4">
    <source>
        <dbReference type="Proteomes" id="UP001172728"/>
    </source>
</evidence>
<sequence length="338" mass="33403">MREMNDVLRDGFEAHASALGAAGVDPGLGSGAARAAHRRRTRRAIGSGLGAAAVVGAVGVAAFAVGGDPAAPPAAVPAATSDAADCAALPYVAPNAAALGDAPYAFRAYVDLRADAVHPGVVVVLPDGTWSRLEPDAEGRYLYALDGQVYIVSWPREETGLDDMAMVVDHSTDGSAGGGDWDGVNPVVADYAWTVDIPADVPDGIDTALLSSTLRTGIGLGGLGYLGTSVPAGATTEAVVTTASGTTTTPMGEGSAMPPAADDTAVESVALRVSGLPGGGTFSIVAHHDLAGILDVACVDPAAEVAPDMSLTAGWEPGGGPAVEPSGSSPAPSVSLAE</sequence>
<accession>A0ABT8G8I6</accession>
<evidence type="ECO:0000256" key="1">
    <source>
        <dbReference type="SAM" id="MobiDB-lite"/>
    </source>
</evidence>
<dbReference type="RefSeq" id="WP_301131812.1">
    <property type="nucleotide sequence ID" value="NZ_JAUHPW010000003.1"/>
</dbReference>
<organism evidence="3 4">
    <name type="scientific">Demequina litoralis</name>
    <dbReference type="NCBI Taxonomy" id="3051660"/>
    <lineage>
        <taxon>Bacteria</taxon>
        <taxon>Bacillati</taxon>
        <taxon>Actinomycetota</taxon>
        <taxon>Actinomycetes</taxon>
        <taxon>Micrococcales</taxon>
        <taxon>Demequinaceae</taxon>
        <taxon>Demequina</taxon>
    </lineage>
</organism>
<name>A0ABT8G8I6_9MICO</name>
<keyword evidence="4" id="KW-1185">Reference proteome</keyword>
<gene>
    <name evidence="3" type="ORF">QQX09_05840</name>
</gene>
<keyword evidence="2" id="KW-1133">Transmembrane helix</keyword>
<feature type="region of interest" description="Disordered" evidence="1">
    <location>
        <begin position="310"/>
        <end position="338"/>
    </location>
</feature>
<proteinExistence type="predicted"/>
<reference evidence="3" key="1">
    <citation type="submission" date="2023-06" db="EMBL/GenBank/DDBJ databases">
        <title>Sysu t00192.</title>
        <authorList>
            <person name="Gao L."/>
            <person name="Fang B.-Z."/>
            <person name="Li W.-J."/>
        </authorList>
    </citation>
    <scope>NUCLEOTIDE SEQUENCE</scope>
    <source>
        <strain evidence="3">SYSU T00192</strain>
    </source>
</reference>
<evidence type="ECO:0000256" key="2">
    <source>
        <dbReference type="SAM" id="Phobius"/>
    </source>
</evidence>
<keyword evidence="2" id="KW-0812">Transmembrane</keyword>
<evidence type="ECO:0000313" key="3">
    <source>
        <dbReference type="EMBL" id="MDN4475377.1"/>
    </source>
</evidence>
<dbReference type="Proteomes" id="UP001172728">
    <property type="component" value="Unassembled WGS sequence"/>
</dbReference>
<keyword evidence="2" id="KW-0472">Membrane</keyword>
<comment type="caution">
    <text evidence="3">The sequence shown here is derived from an EMBL/GenBank/DDBJ whole genome shotgun (WGS) entry which is preliminary data.</text>
</comment>
<dbReference type="EMBL" id="JAUHPW010000003">
    <property type="protein sequence ID" value="MDN4475377.1"/>
    <property type="molecule type" value="Genomic_DNA"/>
</dbReference>
<protein>
    <submittedName>
        <fullName evidence="3">Uncharacterized protein</fullName>
    </submittedName>
</protein>